<evidence type="ECO:0000256" key="2">
    <source>
        <dbReference type="ARBA" id="ARBA00013194"/>
    </source>
</evidence>
<dbReference type="PROSITE" id="PS50198">
    <property type="entry name" value="PPIC_PPIASE_2"/>
    <property type="match status" value="1"/>
</dbReference>
<dbReference type="InterPro" id="IPR000297">
    <property type="entry name" value="PPIase_PpiC"/>
</dbReference>
<comment type="catalytic activity">
    <reaction evidence="1">
        <text>[protein]-peptidylproline (omega=180) = [protein]-peptidylproline (omega=0)</text>
        <dbReference type="Rhea" id="RHEA:16237"/>
        <dbReference type="Rhea" id="RHEA-COMP:10747"/>
        <dbReference type="Rhea" id="RHEA-COMP:10748"/>
        <dbReference type="ChEBI" id="CHEBI:83833"/>
        <dbReference type="ChEBI" id="CHEBI:83834"/>
        <dbReference type="EC" id="5.2.1.8"/>
    </reaction>
</comment>
<evidence type="ECO:0000259" key="7">
    <source>
        <dbReference type="PROSITE" id="PS50198"/>
    </source>
</evidence>
<dbReference type="InterPro" id="IPR050245">
    <property type="entry name" value="PrsA_foldase"/>
</dbReference>
<protein>
    <recommendedName>
        <fullName evidence="2">peptidylprolyl isomerase</fullName>
        <ecNumber evidence="2">5.2.1.8</ecNumber>
    </recommendedName>
</protein>
<dbReference type="GO" id="GO:0003755">
    <property type="term" value="F:peptidyl-prolyl cis-trans isomerase activity"/>
    <property type="evidence" value="ECO:0007669"/>
    <property type="project" value="UniProtKB-KW"/>
</dbReference>
<dbReference type="SUPFAM" id="SSF54534">
    <property type="entry name" value="FKBP-like"/>
    <property type="match status" value="1"/>
</dbReference>
<keyword evidence="5 6" id="KW-0413">Isomerase</keyword>
<proteinExistence type="predicted"/>
<evidence type="ECO:0000256" key="3">
    <source>
        <dbReference type="ARBA" id="ARBA00022729"/>
    </source>
</evidence>
<dbReference type="EMBL" id="JAPRAT010000019">
    <property type="protein sequence ID" value="MCZ0703573.1"/>
    <property type="molecule type" value="Genomic_DNA"/>
</dbReference>
<evidence type="ECO:0000256" key="4">
    <source>
        <dbReference type="ARBA" id="ARBA00023110"/>
    </source>
</evidence>
<gene>
    <name evidence="8" type="ORF">OWO01_10115</name>
</gene>
<evidence type="ECO:0000256" key="1">
    <source>
        <dbReference type="ARBA" id="ARBA00000971"/>
    </source>
</evidence>
<dbReference type="SUPFAM" id="SSF109998">
    <property type="entry name" value="Triger factor/SurA peptide-binding domain-like"/>
    <property type="match status" value="1"/>
</dbReference>
<dbReference type="EC" id="5.2.1.8" evidence="2"/>
<dbReference type="AlphaFoldDB" id="A0A9J6RDM2"/>
<keyword evidence="4 6" id="KW-0697">Rotamase</keyword>
<dbReference type="Proteomes" id="UP001084197">
    <property type="component" value="Unassembled WGS sequence"/>
</dbReference>
<evidence type="ECO:0000256" key="5">
    <source>
        <dbReference type="ARBA" id="ARBA00023235"/>
    </source>
</evidence>
<dbReference type="InterPro" id="IPR027304">
    <property type="entry name" value="Trigger_fact/SurA_dom_sf"/>
</dbReference>
<dbReference type="Gene3D" id="1.10.4030.10">
    <property type="entry name" value="Porin chaperone SurA, peptide-binding domain"/>
    <property type="match status" value="1"/>
</dbReference>
<keyword evidence="3" id="KW-0732">Signal</keyword>
<organism evidence="8 9">
    <name type="scientific">Natronobacillus azotifigens</name>
    <dbReference type="NCBI Taxonomy" id="472978"/>
    <lineage>
        <taxon>Bacteria</taxon>
        <taxon>Bacillati</taxon>
        <taxon>Bacillota</taxon>
        <taxon>Bacilli</taxon>
        <taxon>Bacillales</taxon>
        <taxon>Bacillaceae</taxon>
        <taxon>Natronobacillus</taxon>
    </lineage>
</organism>
<dbReference type="InterPro" id="IPR046357">
    <property type="entry name" value="PPIase_dom_sf"/>
</dbReference>
<evidence type="ECO:0000313" key="8">
    <source>
        <dbReference type="EMBL" id="MCZ0703573.1"/>
    </source>
</evidence>
<dbReference type="RefSeq" id="WP_268780337.1">
    <property type="nucleotide sequence ID" value="NZ_JAPRAT010000019.1"/>
</dbReference>
<dbReference type="Pfam" id="PF13145">
    <property type="entry name" value="Rotamase_2"/>
    <property type="match status" value="1"/>
</dbReference>
<evidence type="ECO:0000256" key="6">
    <source>
        <dbReference type="PROSITE-ProRule" id="PRU00278"/>
    </source>
</evidence>
<accession>A0A9J6RDM2</accession>
<dbReference type="PANTHER" id="PTHR47245">
    <property type="entry name" value="PEPTIDYLPROLYL ISOMERASE"/>
    <property type="match status" value="1"/>
</dbReference>
<dbReference type="PANTHER" id="PTHR47245:SF1">
    <property type="entry name" value="FOLDASE PROTEIN PRSA"/>
    <property type="match status" value="1"/>
</dbReference>
<dbReference type="InterPro" id="IPR023058">
    <property type="entry name" value="PPIase_PpiC_CS"/>
</dbReference>
<dbReference type="Gene3D" id="3.10.50.40">
    <property type="match status" value="1"/>
</dbReference>
<feature type="domain" description="PpiC" evidence="7">
    <location>
        <begin position="166"/>
        <end position="258"/>
    </location>
</feature>
<name>A0A9J6RDM2_9BACI</name>
<reference evidence="8" key="1">
    <citation type="submission" date="2022-11" db="EMBL/GenBank/DDBJ databases">
        <title>WGS of Natronobacillus azotifigens 24KS-1, an anaerobic diazotrophic haloalkaliphile from soda-rich habitats.</title>
        <authorList>
            <person name="Sorokin D.Y."/>
            <person name="Merkel A.Y."/>
        </authorList>
    </citation>
    <scope>NUCLEOTIDE SEQUENCE</scope>
    <source>
        <strain evidence="8">24KS-1</strain>
    </source>
</reference>
<keyword evidence="9" id="KW-1185">Reference proteome</keyword>
<comment type="caution">
    <text evidence="8">The sequence shown here is derived from an EMBL/GenBank/DDBJ whole genome shotgun (WGS) entry which is preliminary data.</text>
</comment>
<sequence>MRMKRKLLWIVIALLLVSNVVTLLILNSGEKENRRMHGGTTEGNQGNQVAATIGGEEISYEYWLDHLEQSYGRKALKEIINHHVIEQLAQENNITIEQGILDLETSFLFTLEGTLTSTQVEEKKAEWEEMIKHRLSVEELATMDVDVPEAEIQAYYDRYRNQYSFSQHIQISHIIVPDRSTADRVIEELDQGASFSALAREYTIDDETRRDGGYLGYFTASNSFLPSGYFERATALEEHEYSEPFQTGEGIGILYLHRNLPSVELTYDQVRNHIRRILALEQIHPAPNPTDFWNELNVEWIY</sequence>
<dbReference type="PROSITE" id="PS01096">
    <property type="entry name" value="PPIC_PPIASE_1"/>
    <property type="match status" value="1"/>
</dbReference>
<evidence type="ECO:0000313" key="9">
    <source>
        <dbReference type="Proteomes" id="UP001084197"/>
    </source>
</evidence>